<feature type="compositionally biased region" description="Basic residues" evidence="1">
    <location>
        <begin position="792"/>
        <end position="803"/>
    </location>
</feature>
<proteinExistence type="predicted"/>
<evidence type="ECO:0000313" key="4">
    <source>
        <dbReference type="RefSeq" id="XP_017300753.1"/>
    </source>
</evidence>
<dbReference type="Proteomes" id="UP000079169">
    <property type="component" value="Unplaced"/>
</dbReference>
<reference evidence="4" key="1">
    <citation type="submission" date="2025-08" db="UniProtKB">
        <authorList>
            <consortium name="RefSeq"/>
        </authorList>
    </citation>
    <scope>IDENTIFICATION</scope>
</reference>
<dbReference type="PaxDb" id="121845-A0A1S4EF29"/>
<dbReference type="GeneID" id="103512106"/>
<name>A0A1S4EF29_DIACI</name>
<feature type="compositionally biased region" description="Polar residues" evidence="1">
    <location>
        <begin position="384"/>
        <end position="395"/>
    </location>
</feature>
<feature type="compositionally biased region" description="Low complexity" evidence="1">
    <location>
        <begin position="706"/>
        <end position="717"/>
    </location>
</feature>
<evidence type="ECO:0000256" key="2">
    <source>
        <dbReference type="SAM" id="SignalP"/>
    </source>
</evidence>
<feature type="compositionally biased region" description="Basic and acidic residues" evidence="1">
    <location>
        <begin position="690"/>
        <end position="705"/>
    </location>
</feature>
<dbReference type="InterPro" id="IPR016024">
    <property type="entry name" value="ARM-type_fold"/>
</dbReference>
<feature type="region of interest" description="Disordered" evidence="1">
    <location>
        <begin position="356"/>
        <end position="395"/>
    </location>
</feature>
<evidence type="ECO:0000256" key="1">
    <source>
        <dbReference type="SAM" id="MobiDB-lite"/>
    </source>
</evidence>
<protein>
    <submittedName>
        <fullName evidence="4">Glutamic acid-rich protein-like</fullName>
    </submittedName>
</protein>
<organism evidence="3 4">
    <name type="scientific">Diaphorina citri</name>
    <name type="common">Asian citrus psyllid</name>
    <dbReference type="NCBI Taxonomy" id="121845"/>
    <lineage>
        <taxon>Eukaryota</taxon>
        <taxon>Metazoa</taxon>
        <taxon>Ecdysozoa</taxon>
        <taxon>Arthropoda</taxon>
        <taxon>Hexapoda</taxon>
        <taxon>Insecta</taxon>
        <taxon>Pterygota</taxon>
        <taxon>Neoptera</taxon>
        <taxon>Paraneoptera</taxon>
        <taxon>Hemiptera</taxon>
        <taxon>Sternorrhyncha</taxon>
        <taxon>Psylloidea</taxon>
        <taxon>Psyllidae</taxon>
        <taxon>Diaphorininae</taxon>
        <taxon>Diaphorina</taxon>
    </lineage>
</organism>
<feature type="region of interest" description="Disordered" evidence="1">
    <location>
        <begin position="442"/>
        <end position="803"/>
    </location>
</feature>
<feature type="signal peptide" evidence="2">
    <location>
        <begin position="1"/>
        <end position="19"/>
    </location>
</feature>
<accession>A0A1S4EF29</accession>
<dbReference type="OMA" id="KEHTDVM"/>
<dbReference type="AlphaFoldDB" id="A0A1S4EF29"/>
<keyword evidence="3" id="KW-1185">Reference proteome</keyword>
<gene>
    <name evidence="4" type="primary">LOC103512106</name>
</gene>
<evidence type="ECO:0000313" key="3">
    <source>
        <dbReference type="Proteomes" id="UP000079169"/>
    </source>
</evidence>
<sequence>LPSISCLLLGSTGCSFVCGASNKIATGKCVQTTWARWKECQCVERDNVQQNFALRLNKIRIDLLILLSKSGKYRPLSDWIRVVFSQNNLDQRNRIKIDKTTLYALLGALDTLVKFDVDFYKNLFSGLAWDKNVPEEKIHAAANKVVANFNRDNRDANLKLLHEVLIDLFGGSPLSYNPTYIETLLGNLLPNLENSQVEDSAKSTTPETNLATLNSNTQEKTRSLFDLGYPKNYFHTKEISPLRNTPKNFVKLIKLVFSDIWPKGSPDNRIPLNRDNTKILLNILTSQPDFSIPDTQLDIIIENVKTKLKLSDSLPLNEDSINNVLRIISNHKVNSLNELDKSMDTIVTELKSNKNNRSLTSRSTRDWKYTPSVSDNKVEEETSKSTIPSIRKNNNRLTLINPAKERRNTLRLIPGNKNIDDSENINPEHDAKERRIKLRVTPGNENIDDNETTNPEHDSKGRRIKLRVTPGNENIDENETTNPEHGSKGRRIKLRVTPGNENIDDNETTNPEHDAKERRIKLRVTPDNENIDDSENTNPEHDAKERRNKLRVIPGNGNIDDNETTNPEHDSKGRIIKLRVTPGNENSNPEHGSKGRRIKLRVTPGNENIDDNETTNPEHDAKERRIRLRVTPDNENIDDSENTNPEHDAKERRNKLRVTPGNENIDDSENTNPEHDSKGRRIKLRVTPGNEKENKDGESESKTSEKTSSSHSSIKGTQVHKEPPDDKTKKKDLDQSSLNKMNIDPSLLRPMKTKDGSTAYYIEMDDDEEDDDDEDDEEEEEEEEEQQQQVVHTKKTIQTKKKV</sequence>
<feature type="compositionally biased region" description="Basic and acidic residues" evidence="1">
    <location>
        <begin position="719"/>
        <end position="734"/>
    </location>
</feature>
<feature type="chain" id="PRO_5010248450" evidence="2">
    <location>
        <begin position="20"/>
        <end position="803"/>
    </location>
</feature>
<feature type="compositionally biased region" description="Acidic residues" evidence="1">
    <location>
        <begin position="763"/>
        <end position="786"/>
    </location>
</feature>
<keyword evidence="2" id="KW-0732">Signal</keyword>
<dbReference type="SUPFAM" id="SSF48371">
    <property type="entry name" value="ARM repeat"/>
    <property type="match status" value="1"/>
</dbReference>
<dbReference type="KEGG" id="dci:103512106"/>
<dbReference type="RefSeq" id="XP_017300753.1">
    <property type="nucleotide sequence ID" value="XM_017445264.2"/>
</dbReference>
<feature type="non-terminal residue" evidence="4">
    <location>
        <position position="1"/>
    </location>
</feature>